<keyword evidence="2 5" id="KW-0694">RNA-binding</keyword>
<keyword evidence="4 5" id="KW-0687">Ribonucleoprotein</keyword>
<dbReference type="Gene3D" id="2.170.120.20">
    <property type="entry name" value="Ribosomal protein L25, beta domain"/>
    <property type="match status" value="1"/>
</dbReference>
<comment type="subunit">
    <text evidence="5">Part of the 50S ribosomal subunit; part of the 5S rRNA/L5/L18/L25 subcomplex. Contacts the 5S rRNA. Binds to the 5S rRNA independently of L5 and L18.</text>
</comment>
<dbReference type="CDD" id="cd00495">
    <property type="entry name" value="Ribosomal_L25_TL5_CTC"/>
    <property type="match status" value="1"/>
</dbReference>
<evidence type="ECO:0000256" key="6">
    <source>
        <dbReference type="SAM" id="MobiDB-lite"/>
    </source>
</evidence>
<name>D5EE98_AMICL</name>
<comment type="similarity">
    <text evidence="5">Belongs to the bacterial ribosomal protein bL25 family. CTC subfamily.</text>
</comment>
<evidence type="ECO:0000259" key="8">
    <source>
        <dbReference type="Pfam" id="PF14693"/>
    </source>
</evidence>
<dbReference type="Pfam" id="PF14693">
    <property type="entry name" value="Ribosomal_TL5_C"/>
    <property type="match status" value="1"/>
</dbReference>
<evidence type="ECO:0000313" key="10">
    <source>
        <dbReference type="Proteomes" id="UP000002366"/>
    </source>
</evidence>
<keyword evidence="3 5" id="KW-0689">Ribosomal protein</keyword>
<feature type="compositionally biased region" description="Acidic residues" evidence="6">
    <location>
        <begin position="193"/>
        <end position="203"/>
    </location>
</feature>
<organism evidence="9 10">
    <name type="scientific">Aminobacterium colombiense (strain DSM 12261 / ALA-1)</name>
    <dbReference type="NCBI Taxonomy" id="572547"/>
    <lineage>
        <taxon>Bacteria</taxon>
        <taxon>Thermotogati</taxon>
        <taxon>Synergistota</taxon>
        <taxon>Synergistia</taxon>
        <taxon>Synergistales</taxon>
        <taxon>Aminobacteriaceae</taxon>
        <taxon>Aminobacterium</taxon>
    </lineage>
</organism>
<dbReference type="NCBIfam" id="TIGR00731">
    <property type="entry name" value="bL25_bact_ctc"/>
    <property type="match status" value="1"/>
</dbReference>
<feature type="domain" description="Large ribosomal subunit protein bL25 L25" evidence="7">
    <location>
        <begin position="9"/>
        <end position="96"/>
    </location>
</feature>
<dbReference type="InterPro" id="IPR029751">
    <property type="entry name" value="Ribosomal_L25_dom"/>
</dbReference>
<dbReference type="STRING" id="572547.Amico_0747"/>
<dbReference type="InterPro" id="IPR020057">
    <property type="entry name" value="Ribosomal_bL25_b-dom"/>
</dbReference>
<dbReference type="InterPro" id="IPR011035">
    <property type="entry name" value="Ribosomal_bL25/Gln-tRNA_synth"/>
</dbReference>
<dbReference type="RefSeq" id="WP_013048146.1">
    <property type="nucleotide sequence ID" value="NC_014011.1"/>
</dbReference>
<keyword evidence="10" id="KW-1185">Reference proteome</keyword>
<evidence type="ECO:0000256" key="2">
    <source>
        <dbReference type="ARBA" id="ARBA00022884"/>
    </source>
</evidence>
<dbReference type="HAMAP" id="MF_01334">
    <property type="entry name" value="Ribosomal_bL25_CTC"/>
    <property type="match status" value="1"/>
</dbReference>
<feature type="domain" description="Large ribosomal subunit protein bL25 beta" evidence="8">
    <location>
        <begin position="104"/>
        <end position="189"/>
    </location>
</feature>
<comment type="function">
    <text evidence="5">This is one of the proteins that binds to the 5S RNA in the ribosome where it forms part of the central protuberance.</text>
</comment>
<dbReference type="Gene3D" id="2.40.240.10">
    <property type="entry name" value="Ribosomal Protein L25, Chain P"/>
    <property type="match status" value="1"/>
</dbReference>
<dbReference type="GO" id="GO:0008097">
    <property type="term" value="F:5S rRNA binding"/>
    <property type="evidence" value="ECO:0007669"/>
    <property type="project" value="InterPro"/>
</dbReference>
<dbReference type="InterPro" id="IPR020056">
    <property type="entry name" value="Rbsml_bL25/Gln-tRNA_synth_N"/>
</dbReference>
<dbReference type="SUPFAM" id="SSF50715">
    <property type="entry name" value="Ribosomal protein L25-like"/>
    <property type="match status" value="1"/>
</dbReference>
<dbReference type="HOGENOM" id="CLU_075939_2_0_0"/>
<dbReference type="KEGG" id="aco:Amico_0747"/>
<dbReference type="PANTHER" id="PTHR33284:SF1">
    <property type="entry name" value="RIBOSOMAL PROTEIN L25_GLN-TRNA SYNTHETASE, ANTI-CODON-BINDING DOMAIN-CONTAINING PROTEIN"/>
    <property type="match status" value="1"/>
</dbReference>
<dbReference type="Pfam" id="PF01386">
    <property type="entry name" value="Ribosomal_L25p"/>
    <property type="match status" value="1"/>
</dbReference>
<dbReference type="GO" id="GO:0006412">
    <property type="term" value="P:translation"/>
    <property type="evidence" value="ECO:0007669"/>
    <property type="project" value="UniProtKB-UniRule"/>
</dbReference>
<evidence type="ECO:0000256" key="5">
    <source>
        <dbReference type="HAMAP-Rule" id="MF_01334"/>
    </source>
</evidence>
<dbReference type="eggNOG" id="COG1825">
    <property type="taxonomic scope" value="Bacteria"/>
</dbReference>
<dbReference type="PANTHER" id="PTHR33284">
    <property type="entry name" value="RIBOSOMAL PROTEIN L25/GLN-TRNA SYNTHETASE, ANTI-CODON-BINDING DOMAIN-CONTAINING PROTEIN"/>
    <property type="match status" value="1"/>
</dbReference>
<dbReference type="GO" id="GO:0003735">
    <property type="term" value="F:structural constituent of ribosome"/>
    <property type="evidence" value="ECO:0007669"/>
    <property type="project" value="InterPro"/>
</dbReference>
<evidence type="ECO:0000256" key="4">
    <source>
        <dbReference type="ARBA" id="ARBA00023274"/>
    </source>
</evidence>
<reference evidence="9 10" key="1">
    <citation type="journal article" date="2010" name="Stand. Genomic Sci.">
        <title>Complete genome sequence of Aminobacterium colombiense type strain (ALA-1).</title>
        <authorList>
            <person name="Chertkov O."/>
            <person name="Sikorski J."/>
            <person name="Brambilla E."/>
            <person name="Lapidus A."/>
            <person name="Copeland A."/>
            <person name="Glavina Del Rio T."/>
            <person name="Nolan M."/>
            <person name="Lucas S."/>
            <person name="Tice H."/>
            <person name="Cheng J.F."/>
            <person name="Han C."/>
            <person name="Detter J.C."/>
            <person name="Bruce D."/>
            <person name="Tapia R."/>
            <person name="Goodwin L."/>
            <person name="Pitluck S."/>
            <person name="Liolios K."/>
            <person name="Ivanova N."/>
            <person name="Mavromatis K."/>
            <person name="Ovchinnikova G."/>
            <person name="Pati A."/>
            <person name="Chen A."/>
            <person name="Palaniappan K."/>
            <person name="Land M."/>
            <person name="Hauser L."/>
            <person name="Chang Y.J."/>
            <person name="Jeffries C.D."/>
            <person name="Spring S."/>
            <person name="Rohde M."/>
            <person name="Goker M."/>
            <person name="Bristow J."/>
            <person name="Eisen J.A."/>
            <person name="Markowitz V."/>
            <person name="Hugenholtz P."/>
            <person name="Kyrpides N.C."/>
            <person name="Klenk H.P."/>
        </authorList>
    </citation>
    <scope>NUCLEOTIDE SEQUENCE [LARGE SCALE GENOMIC DNA]</scope>
    <source>
        <strain evidence="10">DSM 12261 / ALA-1</strain>
    </source>
</reference>
<feature type="compositionally biased region" description="Basic and acidic residues" evidence="6">
    <location>
        <begin position="206"/>
        <end position="217"/>
    </location>
</feature>
<dbReference type="InterPro" id="IPR001021">
    <property type="entry name" value="Ribosomal_bL25_long"/>
</dbReference>
<protein>
    <recommendedName>
        <fullName evidence="5">Large ribosomal subunit protein bL25</fullName>
    </recommendedName>
    <alternativeName>
        <fullName evidence="5">General stress protein CTC</fullName>
    </alternativeName>
</protein>
<evidence type="ECO:0000259" key="7">
    <source>
        <dbReference type="Pfam" id="PF01386"/>
    </source>
</evidence>
<gene>
    <name evidence="5" type="primary">rplY</name>
    <name evidence="5" type="synonym">ctc</name>
    <name evidence="9" type="ordered locus">Amico_0747</name>
</gene>
<evidence type="ECO:0000313" key="9">
    <source>
        <dbReference type="EMBL" id="ADE56880.1"/>
    </source>
</evidence>
<evidence type="ECO:0000256" key="3">
    <source>
        <dbReference type="ARBA" id="ARBA00022980"/>
    </source>
</evidence>
<dbReference type="Proteomes" id="UP000002366">
    <property type="component" value="Chromosome"/>
</dbReference>
<feature type="region of interest" description="Disordered" evidence="6">
    <location>
        <begin position="193"/>
        <end position="217"/>
    </location>
</feature>
<accession>D5EE98</accession>
<dbReference type="EMBL" id="CP001997">
    <property type="protein sequence ID" value="ADE56880.1"/>
    <property type="molecule type" value="Genomic_DNA"/>
</dbReference>
<dbReference type="AlphaFoldDB" id="D5EE98"/>
<proteinExistence type="inferred from homology"/>
<dbReference type="InterPro" id="IPR020930">
    <property type="entry name" value="Ribosomal_uL5_bac-type"/>
</dbReference>
<dbReference type="OrthoDB" id="9806411at2"/>
<keyword evidence="1 5" id="KW-0699">rRNA-binding</keyword>
<dbReference type="InterPro" id="IPR037121">
    <property type="entry name" value="Ribosomal_bL25_C"/>
</dbReference>
<dbReference type="GO" id="GO:0022625">
    <property type="term" value="C:cytosolic large ribosomal subunit"/>
    <property type="evidence" value="ECO:0007669"/>
    <property type="project" value="TreeGrafter"/>
</dbReference>
<sequence length="217" mass="24036">MADMVKIVLEERNEKGKQAVKKLRPTGYVPAVFYGPEYRDAVTVKVKASDIAAVIRSGHWETVRFNASLPNGREEMCLMRNIQRNLLNNEIIHIDFIQLLKGHKIAVNIPVVLEGREDCVGLKHGGIIEQLLYEVEIEVLPTEIPNSVSIDVSGLNVGEGFSVKDLALPKSADILVDLEELVVTVAQPKAEVEEEEEEVEAGEVEVVAKGKAKEEEE</sequence>
<evidence type="ECO:0000256" key="1">
    <source>
        <dbReference type="ARBA" id="ARBA00022730"/>
    </source>
</evidence>